<accession>A0A0E9V8Q8</accession>
<evidence type="ECO:0000256" key="1">
    <source>
        <dbReference type="SAM" id="Phobius"/>
    </source>
</evidence>
<dbReference type="AlphaFoldDB" id="A0A0E9V8Q8"/>
<feature type="transmembrane region" description="Helical" evidence="1">
    <location>
        <begin position="6"/>
        <end position="27"/>
    </location>
</feature>
<reference evidence="2" key="1">
    <citation type="submission" date="2014-11" db="EMBL/GenBank/DDBJ databases">
        <authorList>
            <person name="Amaro Gonzalez C."/>
        </authorList>
    </citation>
    <scope>NUCLEOTIDE SEQUENCE</scope>
</reference>
<keyword evidence="1" id="KW-1133">Transmembrane helix</keyword>
<keyword evidence="1" id="KW-0812">Transmembrane</keyword>
<organism evidence="2">
    <name type="scientific">Anguilla anguilla</name>
    <name type="common">European freshwater eel</name>
    <name type="synonym">Muraena anguilla</name>
    <dbReference type="NCBI Taxonomy" id="7936"/>
    <lineage>
        <taxon>Eukaryota</taxon>
        <taxon>Metazoa</taxon>
        <taxon>Chordata</taxon>
        <taxon>Craniata</taxon>
        <taxon>Vertebrata</taxon>
        <taxon>Euteleostomi</taxon>
        <taxon>Actinopterygii</taxon>
        <taxon>Neopterygii</taxon>
        <taxon>Teleostei</taxon>
        <taxon>Anguilliformes</taxon>
        <taxon>Anguillidae</taxon>
        <taxon>Anguilla</taxon>
    </lineage>
</organism>
<name>A0A0E9V8Q8_ANGAN</name>
<protein>
    <submittedName>
        <fullName evidence="2">Uncharacterized protein</fullName>
    </submittedName>
</protein>
<keyword evidence="1" id="KW-0472">Membrane</keyword>
<dbReference type="EMBL" id="GBXM01034954">
    <property type="protein sequence ID" value="JAH73623.1"/>
    <property type="molecule type" value="Transcribed_RNA"/>
</dbReference>
<evidence type="ECO:0000313" key="2">
    <source>
        <dbReference type="EMBL" id="JAH73623.1"/>
    </source>
</evidence>
<proteinExistence type="predicted"/>
<reference evidence="2" key="2">
    <citation type="journal article" date="2015" name="Fish Shellfish Immunol.">
        <title>Early steps in the European eel (Anguilla anguilla)-Vibrio vulnificus interaction in the gills: Role of the RtxA13 toxin.</title>
        <authorList>
            <person name="Callol A."/>
            <person name="Pajuelo D."/>
            <person name="Ebbesson L."/>
            <person name="Teles M."/>
            <person name="MacKenzie S."/>
            <person name="Amaro C."/>
        </authorList>
    </citation>
    <scope>NUCLEOTIDE SEQUENCE</scope>
</reference>
<sequence>MFQLYLHPALIFALWIIILMYCSSLSYNCHT</sequence>